<organism evidence="4 5">
    <name type="scientific">Blepharisma stoltei</name>
    <dbReference type="NCBI Taxonomy" id="1481888"/>
    <lineage>
        <taxon>Eukaryota</taxon>
        <taxon>Sar</taxon>
        <taxon>Alveolata</taxon>
        <taxon>Ciliophora</taxon>
        <taxon>Postciliodesmatophora</taxon>
        <taxon>Heterotrichea</taxon>
        <taxon>Heterotrichida</taxon>
        <taxon>Blepharismidae</taxon>
        <taxon>Blepharisma</taxon>
    </lineage>
</organism>
<dbReference type="GO" id="GO:0004081">
    <property type="term" value="F:bis(5'-nucleosyl)-tetraphosphatase (asymmetrical) activity"/>
    <property type="evidence" value="ECO:0007669"/>
    <property type="project" value="TreeGrafter"/>
</dbReference>
<dbReference type="Gene3D" id="1.25.40.20">
    <property type="entry name" value="Ankyrin repeat-containing domain"/>
    <property type="match status" value="2"/>
</dbReference>
<evidence type="ECO:0000256" key="2">
    <source>
        <dbReference type="PROSITE-ProRule" id="PRU00023"/>
    </source>
</evidence>
<feature type="domain" description="Nudix hydrolase" evidence="3">
    <location>
        <begin position="7"/>
        <end position="135"/>
    </location>
</feature>
<dbReference type="PROSITE" id="PS50297">
    <property type="entry name" value="ANK_REP_REGION"/>
    <property type="match status" value="2"/>
</dbReference>
<dbReference type="PANTHER" id="PTHR21340">
    <property type="entry name" value="DIADENOSINE 5,5-P1,P4-TETRAPHOSPHATE PYROPHOSPHOHYDROLASE MUTT"/>
    <property type="match status" value="1"/>
</dbReference>
<dbReference type="Proteomes" id="UP001162131">
    <property type="component" value="Unassembled WGS sequence"/>
</dbReference>
<dbReference type="GO" id="GO:0006167">
    <property type="term" value="P:AMP biosynthetic process"/>
    <property type="evidence" value="ECO:0007669"/>
    <property type="project" value="TreeGrafter"/>
</dbReference>
<dbReference type="InterPro" id="IPR036770">
    <property type="entry name" value="Ankyrin_rpt-contain_sf"/>
</dbReference>
<dbReference type="PROSITE" id="PS00893">
    <property type="entry name" value="NUDIX_BOX"/>
    <property type="match status" value="1"/>
</dbReference>
<dbReference type="Gene3D" id="3.90.79.10">
    <property type="entry name" value="Nucleoside Triphosphate Pyrophosphohydrolase"/>
    <property type="match status" value="1"/>
</dbReference>
<dbReference type="SUPFAM" id="SSF55811">
    <property type="entry name" value="Nudix"/>
    <property type="match status" value="1"/>
</dbReference>
<keyword evidence="5" id="KW-1185">Reference proteome</keyword>
<dbReference type="Pfam" id="PF00293">
    <property type="entry name" value="NUDIX"/>
    <property type="match status" value="1"/>
</dbReference>
<accession>A0AAU9KKM8</accession>
<sequence length="325" mass="36768">MSDRIPFQTHGFSLVVCRNFDGRWLAVKETRNRGWWLPAGLVDQGETFINAAYREVHEEAGVDVEIKGILRVEHSVYGPAHARMRVIFFAVPTDPSQFPKQIPDKESEEAKWVTIDELRKIARIPPGLRGPELYEWGNYIEKGGIIAPLSFLCREDEQTPPPQAAYFRLYEPISPKPDPGILIEAVEKRDIEEVRKCLLLGTEINIPINEKLWSPLHLACHLNHEEIVYLLLMSGADITMVTHKSRNIIHFAAQSTHQILSMVLVKASKCVSKMEIINHQDLVGDTPLHFAAAMSGRSKMWKELVTHGADPELRNNSGLSPTDML</sequence>
<dbReference type="SMART" id="SM00248">
    <property type="entry name" value="ANK"/>
    <property type="match status" value="2"/>
</dbReference>
<dbReference type="InterPro" id="IPR002110">
    <property type="entry name" value="Ankyrin_rpt"/>
</dbReference>
<evidence type="ECO:0000259" key="3">
    <source>
        <dbReference type="PROSITE" id="PS51462"/>
    </source>
</evidence>
<proteinExistence type="predicted"/>
<comment type="caution">
    <text evidence="4">The sequence shown here is derived from an EMBL/GenBank/DDBJ whole genome shotgun (WGS) entry which is preliminary data.</text>
</comment>
<dbReference type="InterPro" id="IPR020084">
    <property type="entry name" value="NUDIX_hydrolase_CS"/>
</dbReference>
<keyword evidence="2" id="KW-0040">ANK repeat</keyword>
<feature type="repeat" description="ANK" evidence="2">
    <location>
        <begin position="211"/>
        <end position="243"/>
    </location>
</feature>
<dbReference type="InterPro" id="IPR051325">
    <property type="entry name" value="Nudix_hydrolase_domain"/>
</dbReference>
<dbReference type="Pfam" id="PF00023">
    <property type="entry name" value="Ank"/>
    <property type="match status" value="2"/>
</dbReference>
<dbReference type="EMBL" id="CAJZBQ010000058">
    <property type="protein sequence ID" value="CAG9334619.1"/>
    <property type="molecule type" value="Genomic_DNA"/>
</dbReference>
<gene>
    <name evidence="4" type="ORF">BSTOLATCC_MIC61230</name>
</gene>
<dbReference type="AlphaFoldDB" id="A0AAU9KKM8"/>
<dbReference type="SUPFAM" id="SSF48403">
    <property type="entry name" value="Ankyrin repeat"/>
    <property type="match status" value="1"/>
</dbReference>
<dbReference type="PROSITE" id="PS51462">
    <property type="entry name" value="NUDIX"/>
    <property type="match status" value="1"/>
</dbReference>
<name>A0AAU9KKM8_9CILI</name>
<evidence type="ECO:0000313" key="5">
    <source>
        <dbReference type="Proteomes" id="UP001162131"/>
    </source>
</evidence>
<evidence type="ECO:0000256" key="1">
    <source>
        <dbReference type="ARBA" id="ARBA00022801"/>
    </source>
</evidence>
<dbReference type="PROSITE" id="PS50088">
    <property type="entry name" value="ANK_REPEAT"/>
    <property type="match status" value="2"/>
</dbReference>
<feature type="repeat" description="ANK" evidence="2">
    <location>
        <begin position="283"/>
        <end position="316"/>
    </location>
</feature>
<dbReference type="CDD" id="cd02883">
    <property type="entry name" value="NUDIX_Hydrolase"/>
    <property type="match status" value="1"/>
</dbReference>
<protein>
    <recommendedName>
        <fullName evidence="3">Nudix hydrolase domain-containing protein</fullName>
    </recommendedName>
</protein>
<dbReference type="PANTHER" id="PTHR21340:SF0">
    <property type="entry name" value="BIS(5'-NUCLEOSYL)-TETRAPHOSPHATASE [ASYMMETRICAL]"/>
    <property type="match status" value="1"/>
</dbReference>
<dbReference type="InterPro" id="IPR000086">
    <property type="entry name" value="NUDIX_hydrolase_dom"/>
</dbReference>
<keyword evidence="1" id="KW-0378">Hydrolase</keyword>
<dbReference type="InterPro" id="IPR015797">
    <property type="entry name" value="NUDIX_hydrolase-like_dom_sf"/>
</dbReference>
<evidence type="ECO:0000313" key="4">
    <source>
        <dbReference type="EMBL" id="CAG9334619.1"/>
    </source>
</evidence>
<reference evidence="4" key="1">
    <citation type="submission" date="2021-09" db="EMBL/GenBank/DDBJ databases">
        <authorList>
            <consortium name="AG Swart"/>
            <person name="Singh M."/>
            <person name="Singh A."/>
            <person name="Seah K."/>
            <person name="Emmerich C."/>
        </authorList>
    </citation>
    <scope>NUCLEOTIDE SEQUENCE</scope>
    <source>
        <strain evidence="4">ATCC30299</strain>
    </source>
</reference>
<dbReference type="GO" id="GO:0006754">
    <property type="term" value="P:ATP biosynthetic process"/>
    <property type="evidence" value="ECO:0007669"/>
    <property type="project" value="TreeGrafter"/>
</dbReference>